<dbReference type="AlphaFoldDB" id="A0A0M3V511"/>
<protein>
    <submittedName>
        <fullName evidence="1">Uncharacterized protein</fullName>
    </submittedName>
</protein>
<dbReference type="EMBL" id="CP012036">
    <property type="protein sequence ID" value="ALF52887.1"/>
    <property type="molecule type" value="Genomic_DNA"/>
</dbReference>
<evidence type="ECO:0000313" key="2">
    <source>
        <dbReference type="Proteomes" id="UP000062645"/>
    </source>
</evidence>
<gene>
    <name evidence="1" type="ORF">ACX27_08490</name>
</gene>
<dbReference type="PATRIC" id="fig|224013.5.peg.2054"/>
<reference evidence="1 2" key="2">
    <citation type="journal article" date="2016" name="Genome Announc.">
        <title>Draft Genome Sequence of the N2-Fixing Cyanobacterium Nostoc piscinale CENA21, Isolated from the Brazilian Amazon Floodplain.</title>
        <authorList>
            <person name="Leao T."/>
            <person name="Guimaraes P.I."/>
            <person name="de Melo A.G."/>
            <person name="Ramos R.T."/>
            <person name="Leao P.N."/>
            <person name="Silva A."/>
            <person name="Fiore M.F."/>
            <person name="Schneider M.P."/>
        </authorList>
    </citation>
    <scope>NUCLEOTIDE SEQUENCE [LARGE SCALE GENOMIC DNA]</scope>
    <source>
        <strain evidence="1 2">CENA21</strain>
    </source>
</reference>
<organism evidence="1 2">
    <name type="scientific">Nostoc piscinale CENA21</name>
    <dbReference type="NCBI Taxonomy" id="224013"/>
    <lineage>
        <taxon>Bacteria</taxon>
        <taxon>Bacillati</taxon>
        <taxon>Cyanobacteriota</taxon>
        <taxon>Cyanophyceae</taxon>
        <taxon>Nostocales</taxon>
        <taxon>Nostocaceae</taxon>
        <taxon>Nostoc</taxon>
    </lineage>
</organism>
<sequence>MEANNIVYAYLPFNYIDFFVANPAVTPCLLITKLQHGSITSNVSRAGFPIQLKGQNSNIQQGLNVPQINISA</sequence>
<reference evidence="2" key="1">
    <citation type="submission" date="2015-07" db="EMBL/GenBank/DDBJ databases">
        <title>Genome Of Nitrogen-Fixing Cyanobacterium Nostoc piscinale CENA21 From Solimoes/Amazon River Floodplain Sediments And Comparative Genomics To Uncover Biosynthetic Natural Products Potential.</title>
        <authorList>
            <person name="Leao T.F."/>
            <person name="Leao P.N."/>
            <person name="Guimaraes P.I."/>
            <person name="de Melo A.G.C."/>
            <person name="Ramos R.T.J."/>
            <person name="Silva A."/>
            <person name="Fiore M.F."/>
            <person name="Schneider M.P.C."/>
        </authorList>
    </citation>
    <scope>NUCLEOTIDE SEQUENCE [LARGE SCALE GENOMIC DNA]</scope>
    <source>
        <strain evidence="2">CENA21</strain>
    </source>
</reference>
<dbReference type="STRING" id="224013.ACX27_08490"/>
<dbReference type="KEGG" id="npz:ACX27_08490"/>
<dbReference type="Proteomes" id="UP000062645">
    <property type="component" value="Chromosome"/>
</dbReference>
<proteinExistence type="predicted"/>
<accession>A0A0M3V511</accession>
<name>A0A0M3V511_9NOSO</name>
<keyword evidence="2" id="KW-1185">Reference proteome</keyword>
<evidence type="ECO:0000313" key="1">
    <source>
        <dbReference type="EMBL" id="ALF52887.1"/>
    </source>
</evidence>
<dbReference type="RefSeq" id="WP_062290907.1">
    <property type="nucleotide sequence ID" value="NZ_CP012036.1"/>
</dbReference>